<protein>
    <recommendedName>
        <fullName evidence="7">Integrase catalytic domain-containing protein</fullName>
    </recommendedName>
</protein>
<dbReference type="SUPFAM" id="SSF53098">
    <property type="entry name" value="Ribonuclease H-like"/>
    <property type="match status" value="1"/>
</dbReference>
<accession>A0A0G4FHD3</accession>
<feature type="compositionally biased region" description="Basic and acidic residues" evidence="3">
    <location>
        <begin position="194"/>
        <end position="203"/>
    </location>
</feature>
<dbReference type="SUPFAM" id="SSF54695">
    <property type="entry name" value="POZ domain"/>
    <property type="match status" value="1"/>
</dbReference>
<reference evidence="6" key="1">
    <citation type="submission" date="2014-11" db="EMBL/GenBank/DDBJ databases">
        <authorList>
            <person name="Otto D Thomas"/>
            <person name="Naeem Raeece"/>
        </authorList>
    </citation>
    <scope>NUCLEOTIDE SEQUENCE</scope>
</reference>
<dbReference type="VEuPathDB" id="CryptoDB:Cvel_17034"/>
<dbReference type="PROSITE" id="PS50097">
    <property type="entry name" value="BTB"/>
    <property type="match status" value="1"/>
</dbReference>
<dbReference type="InterPro" id="IPR012337">
    <property type="entry name" value="RNaseH-like_sf"/>
</dbReference>
<feature type="region of interest" description="Disordered" evidence="3">
    <location>
        <begin position="152"/>
        <end position="224"/>
    </location>
</feature>
<dbReference type="PROSITE" id="PS50994">
    <property type="entry name" value="INTEGRASE"/>
    <property type="match status" value="1"/>
</dbReference>
<dbReference type="InterPro" id="IPR000210">
    <property type="entry name" value="BTB/POZ_dom"/>
</dbReference>
<evidence type="ECO:0000259" key="4">
    <source>
        <dbReference type="PROSITE" id="PS50097"/>
    </source>
</evidence>
<dbReference type="GO" id="GO:0015074">
    <property type="term" value="P:DNA integration"/>
    <property type="evidence" value="ECO:0007669"/>
    <property type="project" value="InterPro"/>
</dbReference>
<proteinExistence type="predicted"/>
<dbReference type="InterPro" id="IPR011042">
    <property type="entry name" value="6-blade_b-propeller_TolB-like"/>
</dbReference>
<evidence type="ECO:0000256" key="2">
    <source>
        <dbReference type="PROSITE-ProRule" id="PRU00504"/>
    </source>
</evidence>
<feature type="domain" description="Integrase catalytic" evidence="5">
    <location>
        <begin position="500"/>
        <end position="663"/>
    </location>
</feature>
<sequence>MTFTDAPMKKQAELGLIIHAGTAGGPNAEFMEVIESVVTDPDAPPARKEILDALQKHYLPDITKRRLDVQKRFKAFRQHHNHNLHQHVEAWKQLMRDCKEVNYDPSDSDQFLTLVASVADKHKHRLLDGLAAEDVTSILDRLDVLAKQESILSSASSSPQPPAQQGQMAGVADHRRRRGLQGGTKSKSRPNRFPADKARRTTLENHWSAACRKARKENKGKGKKNVRFADLADDHEHEEADAADSYTEWICMTEGADTQPHTALTCDSATRAGQKLLKGLHLTVDSGCTKGLFPESFRRFVVKSVKNTTSFNTAETLSGKKKGKLTTYEDVVLTIPTMDATGRSVYTVWEGAMIKGGGCRALIPAPIGYCKNADHFVTPVKTIPGFSKPLRGPIINGLTVFPNAYNNDSNTENTDSKQTKQGASEVNAQREEPDLSQHTFSEIHKFLGHPSARAMYRTLKERGYDIGKESDCEEAVRACPVCLAVNAVKRQIGSRDDSEQNKHPFNYKIFQDLTEMYDKGIGGFVYLSVIVDSSKRLKSLMALTTKDAALDHLIAWTAKWGAPTYVCTDNGGEFVNHEYKKFCRERGITHLTGPAYTPAVQGIVERANREIKKVMKKLLDQYKFPHSAWPALLPGVCYALNTTVHSVLDKHMDEPEAVDGDWIFPPNQEREVKIADLCKLVEMAASARAVKVPKGHVPATKEEIAKGDFDESILTEMRKYKKNLAIYVMQKGEMPPDFDKAIPMCFVLTWKLKGNRQVPKACLVVMGHRDSTVIETFSGTPDPGLVRAAIIYALSNSFACAKSDVSTAFLHAPMDVGKKVYVKLPTEIPAVMTEEIPEYMPGAIASANNALYGLKWSPRVYTKWFKSKAKKFGFEEASESILIRRDPSGEIDAILIMYVDDLWAWGKHPMGILYAIRKEVDMDPPELLSDGAPHTYVGQTVRIINETLIIDQTDYFQALECLTELGDKGKRALRSNHRIRKISPEGNVSTLAGSSTSGWRDGEGTQAQFCYPYSVAVDGSGNVIVADFDNNRIRKISPEGYVSTLAGSGTSGWRDGQGTQAQFWCPGGVAVDGSGNVIVADQRNHRIRKISPEGYVSTLAGSGGGGFRDGLRLFLSILYFCYPQGVAVDCDGNVVIADSNNQRIRKVAAGLTPLSPVHLVRAQSVLPSVFATHMEALLNDETLSEVTFVVGDVRIHALRAVLISRSEYFRAMLTSGFDEGQEAGREITIGSTTPEAFKAILRYLYTDELRFPDEHLMEVMHKAKEIQLERVYKHAVGRASRLLSVHNVVNWLVKADEYGMEELRTAALTFFTRNLPRIKAEAKQSLQGLSERPQLMVELISSFD</sequence>
<evidence type="ECO:0008006" key="7">
    <source>
        <dbReference type="Google" id="ProtNLM"/>
    </source>
</evidence>
<dbReference type="PANTHER" id="PTHR46388:SF2">
    <property type="entry name" value="NHL REPEAT-CONTAINING PROTEIN 2"/>
    <property type="match status" value="1"/>
</dbReference>
<feature type="repeat" description="NHL" evidence="2">
    <location>
        <begin position="1004"/>
        <end position="1039"/>
    </location>
</feature>
<dbReference type="SMART" id="SM00225">
    <property type="entry name" value="BTB"/>
    <property type="match status" value="1"/>
</dbReference>
<dbReference type="Gene3D" id="1.10.340.70">
    <property type="match status" value="1"/>
</dbReference>
<evidence type="ECO:0000259" key="5">
    <source>
        <dbReference type="PROSITE" id="PS50994"/>
    </source>
</evidence>
<feature type="repeat" description="NHL" evidence="2">
    <location>
        <begin position="1120"/>
        <end position="1150"/>
    </location>
</feature>
<organism evidence="6">
    <name type="scientific">Chromera velia CCMP2878</name>
    <dbReference type="NCBI Taxonomy" id="1169474"/>
    <lineage>
        <taxon>Eukaryota</taxon>
        <taxon>Sar</taxon>
        <taxon>Alveolata</taxon>
        <taxon>Colpodellida</taxon>
        <taxon>Chromeraceae</taxon>
        <taxon>Chromera</taxon>
    </lineage>
</organism>
<dbReference type="InterPro" id="IPR001258">
    <property type="entry name" value="NHL_repeat"/>
</dbReference>
<dbReference type="Pfam" id="PF01436">
    <property type="entry name" value="NHL"/>
    <property type="match status" value="3"/>
</dbReference>
<feature type="compositionally biased region" description="Basic residues" evidence="3">
    <location>
        <begin position="212"/>
        <end position="224"/>
    </location>
</feature>
<keyword evidence="1" id="KW-0677">Repeat</keyword>
<evidence type="ECO:0000256" key="1">
    <source>
        <dbReference type="ARBA" id="ARBA00022737"/>
    </source>
</evidence>
<dbReference type="InterPro" id="IPR036397">
    <property type="entry name" value="RNaseH_sf"/>
</dbReference>
<dbReference type="Gene3D" id="3.30.420.10">
    <property type="entry name" value="Ribonuclease H-like superfamily/Ribonuclease H"/>
    <property type="match status" value="1"/>
</dbReference>
<evidence type="ECO:0000256" key="3">
    <source>
        <dbReference type="SAM" id="MobiDB-lite"/>
    </source>
</evidence>
<name>A0A0G4FHD3_9ALVE</name>
<gene>
    <name evidence="6" type="ORF">Cvel_17034</name>
</gene>
<feature type="domain" description="BTB" evidence="4">
    <location>
        <begin position="1184"/>
        <end position="1253"/>
    </location>
</feature>
<feature type="repeat" description="NHL" evidence="2">
    <location>
        <begin position="1058"/>
        <end position="1093"/>
    </location>
</feature>
<dbReference type="SUPFAM" id="SSF101898">
    <property type="entry name" value="NHL repeat"/>
    <property type="match status" value="1"/>
</dbReference>
<dbReference type="PROSITE" id="PS51125">
    <property type="entry name" value="NHL"/>
    <property type="match status" value="3"/>
</dbReference>
<dbReference type="Gene3D" id="2.120.10.30">
    <property type="entry name" value="TolB, C-terminal domain"/>
    <property type="match status" value="2"/>
</dbReference>
<dbReference type="EMBL" id="CDMZ01000375">
    <property type="protein sequence ID" value="CEM12919.1"/>
    <property type="molecule type" value="Genomic_DNA"/>
</dbReference>
<dbReference type="Pfam" id="PF07727">
    <property type="entry name" value="RVT_2"/>
    <property type="match status" value="1"/>
</dbReference>
<dbReference type="InterPro" id="IPR011333">
    <property type="entry name" value="SKP1/BTB/POZ_sf"/>
</dbReference>
<dbReference type="PANTHER" id="PTHR46388">
    <property type="entry name" value="NHL REPEAT-CONTAINING PROTEIN 2"/>
    <property type="match status" value="1"/>
</dbReference>
<dbReference type="Pfam" id="PF00665">
    <property type="entry name" value="rve"/>
    <property type="match status" value="1"/>
</dbReference>
<dbReference type="InterPro" id="IPR013103">
    <property type="entry name" value="RVT_2"/>
</dbReference>
<dbReference type="Pfam" id="PF00651">
    <property type="entry name" value="BTB"/>
    <property type="match status" value="1"/>
</dbReference>
<dbReference type="CDD" id="cd14733">
    <property type="entry name" value="BACK"/>
    <property type="match status" value="1"/>
</dbReference>
<evidence type="ECO:0000313" key="6">
    <source>
        <dbReference type="EMBL" id="CEM12919.1"/>
    </source>
</evidence>
<feature type="region of interest" description="Disordered" evidence="3">
    <location>
        <begin position="407"/>
        <end position="435"/>
    </location>
</feature>
<dbReference type="InterPro" id="IPR001584">
    <property type="entry name" value="Integrase_cat-core"/>
</dbReference>
<dbReference type="GO" id="GO:0003676">
    <property type="term" value="F:nucleic acid binding"/>
    <property type="evidence" value="ECO:0007669"/>
    <property type="project" value="InterPro"/>
</dbReference>
<dbReference type="Gene3D" id="3.30.710.10">
    <property type="entry name" value="Potassium Channel Kv1.1, Chain A"/>
    <property type="match status" value="1"/>
</dbReference>